<dbReference type="Proteomes" id="UP000593561">
    <property type="component" value="Unassembled WGS sequence"/>
</dbReference>
<sequence length="93" mass="9662">GDVEGVEVDGEGDDEGVEPDGEGDLEKVESRCTVGEDNDSEVVADECADDFATSDAVDNVADEYTGDFATLDGLDNIAVARSGEEEDGNVTEV</sequence>
<organism evidence="2 3">
    <name type="scientific">Gossypium davidsonii</name>
    <name type="common">Davidson's cotton</name>
    <name type="synonym">Gossypium klotzschianum subsp. davidsonii</name>
    <dbReference type="NCBI Taxonomy" id="34287"/>
    <lineage>
        <taxon>Eukaryota</taxon>
        <taxon>Viridiplantae</taxon>
        <taxon>Streptophyta</taxon>
        <taxon>Embryophyta</taxon>
        <taxon>Tracheophyta</taxon>
        <taxon>Spermatophyta</taxon>
        <taxon>Magnoliopsida</taxon>
        <taxon>eudicotyledons</taxon>
        <taxon>Gunneridae</taxon>
        <taxon>Pentapetalae</taxon>
        <taxon>rosids</taxon>
        <taxon>malvids</taxon>
        <taxon>Malvales</taxon>
        <taxon>Malvaceae</taxon>
        <taxon>Malvoideae</taxon>
        <taxon>Gossypium</taxon>
    </lineage>
</organism>
<keyword evidence="3" id="KW-1185">Reference proteome</keyword>
<proteinExistence type="predicted"/>
<name>A0A7J8TJW5_GOSDV</name>
<evidence type="ECO:0000313" key="2">
    <source>
        <dbReference type="EMBL" id="MBA0638423.1"/>
    </source>
</evidence>
<dbReference type="EMBL" id="JABFAC010250540">
    <property type="protein sequence ID" value="MBA0638423.1"/>
    <property type="molecule type" value="Genomic_DNA"/>
</dbReference>
<comment type="caution">
    <text evidence="2">The sequence shown here is derived from an EMBL/GenBank/DDBJ whole genome shotgun (WGS) entry which is preliminary data.</text>
</comment>
<feature type="compositionally biased region" description="Acidic residues" evidence="1">
    <location>
        <begin position="1"/>
        <end position="23"/>
    </location>
</feature>
<evidence type="ECO:0000256" key="1">
    <source>
        <dbReference type="SAM" id="MobiDB-lite"/>
    </source>
</evidence>
<gene>
    <name evidence="2" type="ORF">Godav_025428</name>
</gene>
<protein>
    <submittedName>
        <fullName evidence="2">Uncharacterized protein</fullName>
    </submittedName>
</protein>
<reference evidence="2 3" key="1">
    <citation type="journal article" date="2019" name="Genome Biol. Evol.">
        <title>Insights into the evolution of the New World diploid cottons (Gossypium, subgenus Houzingenia) based on genome sequencing.</title>
        <authorList>
            <person name="Grover C.E."/>
            <person name="Arick M.A. 2nd"/>
            <person name="Thrash A."/>
            <person name="Conover J.L."/>
            <person name="Sanders W.S."/>
            <person name="Peterson D.G."/>
            <person name="Frelichowski J.E."/>
            <person name="Scheffler J.A."/>
            <person name="Scheffler B.E."/>
            <person name="Wendel J.F."/>
        </authorList>
    </citation>
    <scope>NUCLEOTIDE SEQUENCE [LARGE SCALE GENOMIC DNA]</scope>
    <source>
        <strain evidence="2">27</strain>
        <tissue evidence="2">Leaf</tissue>
    </source>
</reference>
<accession>A0A7J8TJW5</accession>
<evidence type="ECO:0000313" key="3">
    <source>
        <dbReference type="Proteomes" id="UP000593561"/>
    </source>
</evidence>
<dbReference type="AlphaFoldDB" id="A0A7J8TJW5"/>
<feature type="region of interest" description="Disordered" evidence="1">
    <location>
        <begin position="1"/>
        <end position="38"/>
    </location>
</feature>
<feature type="non-terminal residue" evidence="2">
    <location>
        <position position="1"/>
    </location>
</feature>